<dbReference type="GO" id="GO:0005975">
    <property type="term" value="P:carbohydrate metabolic process"/>
    <property type="evidence" value="ECO:0007669"/>
    <property type="project" value="InterPro"/>
</dbReference>
<dbReference type="SUPFAM" id="SSF88713">
    <property type="entry name" value="Glycoside hydrolase/deacetylase"/>
    <property type="match status" value="1"/>
</dbReference>
<dbReference type="InterPro" id="IPR051398">
    <property type="entry name" value="Polysacch_Deacetylase"/>
</dbReference>
<keyword evidence="3" id="KW-1133">Transmembrane helix</keyword>
<dbReference type="Proteomes" id="UP000182135">
    <property type="component" value="Unassembled WGS sequence"/>
</dbReference>
<dbReference type="AlphaFoldDB" id="A0A1I2PFN1"/>
<dbReference type="InterPro" id="IPR002509">
    <property type="entry name" value="NODB_dom"/>
</dbReference>
<dbReference type="GO" id="GO:0005576">
    <property type="term" value="C:extracellular region"/>
    <property type="evidence" value="ECO:0007669"/>
    <property type="project" value="UniProtKB-SubCell"/>
</dbReference>
<dbReference type="PROSITE" id="PS51677">
    <property type="entry name" value="NODB"/>
    <property type="match status" value="1"/>
</dbReference>
<dbReference type="GO" id="GO:0016810">
    <property type="term" value="F:hydrolase activity, acting on carbon-nitrogen (but not peptide) bonds"/>
    <property type="evidence" value="ECO:0007669"/>
    <property type="project" value="InterPro"/>
</dbReference>
<name>A0A1I2PFN1_9CLOT</name>
<dbReference type="PANTHER" id="PTHR34216:SF3">
    <property type="entry name" value="POLY-BETA-1,6-N-ACETYL-D-GLUCOSAMINE N-DEACETYLASE"/>
    <property type="match status" value="1"/>
</dbReference>
<dbReference type="Gene3D" id="3.20.20.370">
    <property type="entry name" value="Glycoside hydrolase/deacetylase"/>
    <property type="match status" value="1"/>
</dbReference>
<dbReference type="EMBL" id="FOOE01000029">
    <property type="protein sequence ID" value="SFG14962.1"/>
    <property type="molecule type" value="Genomic_DNA"/>
</dbReference>
<evidence type="ECO:0000313" key="5">
    <source>
        <dbReference type="EMBL" id="SFG14962.1"/>
    </source>
</evidence>
<comment type="subcellular location">
    <subcellularLocation>
        <location evidence="1">Secreted</location>
    </subcellularLocation>
</comment>
<protein>
    <submittedName>
        <fullName evidence="5">Peptidoglycan/xylan/chitin deacetylase, PgdA/CDA1 family</fullName>
    </submittedName>
</protein>
<gene>
    <name evidence="5" type="ORF">SAMN04487885_12918</name>
</gene>
<evidence type="ECO:0000259" key="4">
    <source>
        <dbReference type="PROSITE" id="PS51677"/>
    </source>
</evidence>
<dbReference type="STRING" id="1529.SAMN04487885_12918"/>
<dbReference type="Pfam" id="PF01522">
    <property type="entry name" value="Polysacc_deac_1"/>
    <property type="match status" value="1"/>
</dbReference>
<organism evidence="5 6">
    <name type="scientific">Clostridium cadaveris</name>
    <dbReference type="NCBI Taxonomy" id="1529"/>
    <lineage>
        <taxon>Bacteria</taxon>
        <taxon>Bacillati</taxon>
        <taxon>Bacillota</taxon>
        <taxon>Clostridia</taxon>
        <taxon>Eubacteriales</taxon>
        <taxon>Clostridiaceae</taxon>
        <taxon>Clostridium</taxon>
    </lineage>
</organism>
<dbReference type="InterPro" id="IPR011330">
    <property type="entry name" value="Glyco_hydro/deAcase_b/a-brl"/>
</dbReference>
<feature type="transmembrane region" description="Helical" evidence="3">
    <location>
        <begin position="6"/>
        <end position="25"/>
    </location>
</feature>
<keyword evidence="3" id="KW-0812">Transmembrane</keyword>
<evidence type="ECO:0000256" key="3">
    <source>
        <dbReference type="SAM" id="Phobius"/>
    </source>
</evidence>
<evidence type="ECO:0000313" key="6">
    <source>
        <dbReference type="Proteomes" id="UP000182135"/>
    </source>
</evidence>
<keyword evidence="2" id="KW-0732">Signal</keyword>
<evidence type="ECO:0000256" key="2">
    <source>
        <dbReference type="ARBA" id="ARBA00022729"/>
    </source>
</evidence>
<proteinExistence type="predicted"/>
<reference evidence="5 6" key="1">
    <citation type="submission" date="2016-10" db="EMBL/GenBank/DDBJ databases">
        <authorList>
            <person name="de Groot N.N."/>
        </authorList>
    </citation>
    <scope>NUCLEOTIDE SEQUENCE [LARGE SCALE GENOMIC DNA]</scope>
    <source>
        <strain evidence="5 6">NLAE-zl-G419</strain>
    </source>
</reference>
<keyword evidence="6" id="KW-1185">Reference proteome</keyword>
<accession>A0A1I2PFN1</accession>
<keyword evidence="3" id="KW-0472">Membrane</keyword>
<feature type="domain" description="NodB homology" evidence="4">
    <location>
        <begin position="131"/>
        <end position="294"/>
    </location>
</feature>
<sequence length="294" mass="33377">MNKKKAAIIAVCILIVAIIGVIFIGEQRKNKSNKESYNFEVVKVESNKEEEKAPKEEEKKDEVKISLVENTKGIPVLYYHSIGDDGNGDELVVPTDKFKEQMKYLKDNNYHTLSIDEFYGYVKNGDKVPENAILITFDDGYKNNYENAYPVLKEYGFKATIFVITDMVDKVGLYLTTDQIKELSKNNIDIGSHTVNHENLSSTSRENTKKTLKDSKEFLEKIVGKPVTSIAYPFGVYDAATINSVKEAGYTIGFSTDMGWAKGKTDEYKVKRVYVNATKDMDVFKERLSNPNYK</sequence>
<dbReference type="PANTHER" id="PTHR34216">
    <property type="match status" value="1"/>
</dbReference>
<dbReference type="RefSeq" id="WP_074846355.1">
    <property type="nucleotide sequence ID" value="NZ_CABMJC010000013.1"/>
</dbReference>
<dbReference type="eggNOG" id="COG0726">
    <property type="taxonomic scope" value="Bacteria"/>
</dbReference>
<dbReference type="CDD" id="cd10918">
    <property type="entry name" value="CE4_NodB_like_5s_6s"/>
    <property type="match status" value="1"/>
</dbReference>
<evidence type="ECO:0000256" key="1">
    <source>
        <dbReference type="ARBA" id="ARBA00004613"/>
    </source>
</evidence>